<keyword evidence="1" id="KW-0812">Transmembrane</keyword>
<keyword evidence="1" id="KW-1133">Transmembrane helix</keyword>
<evidence type="ECO:0000313" key="5">
    <source>
        <dbReference type="Proteomes" id="UP000829504"/>
    </source>
</evidence>
<dbReference type="Proteomes" id="UP000031390">
    <property type="component" value="Unassembled WGS sequence"/>
</dbReference>
<gene>
    <name evidence="2" type="ORF">MCC93_10570</name>
    <name evidence="3" type="ORF">MON37_07885</name>
</gene>
<feature type="transmembrane region" description="Helical" evidence="1">
    <location>
        <begin position="48"/>
        <end position="68"/>
    </location>
</feature>
<sequence>MFEAFILGFWIIWSSGRNVRAVSEGLGFTIIAILVRQLSAFDMPMIDTYWMVFNGALWAFASAVFYIVGRFSGNFMTSCVFAAIAGVGYFQLLQHLPKWVHNWLA</sequence>
<reference evidence="2 4" key="1">
    <citation type="submission" date="2014-12" db="EMBL/GenBank/DDBJ databases">
        <title>Genome sequence of Morococcus cerebrosus.</title>
        <authorList>
            <person name="Shin S.-K."/>
            <person name="Yi H."/>
        </authorList>
    </citation>
    <scope>NUCLEOTIDE SEQUENCE [LARGE SCALE GENOMIC DNA]</scope>
    <source>
        <strain evidence="2 4">CIP 81.93</strain>
    </source>
</reference>
<dbReference type="PATRIC" id="fig|1056807.3.peg.1020"/>
<dbReference type="EMBL" id="JUFZ01000040">
    <property type="protein sequence ID" value="KIC08930.1"/>
    <property type="molecule type" value="Genomic_DNA"/>
</dbReference>
<proteinExistence type="predicted"/>
<dbReference type="EMBL" id="CP094242">
    <property type="protein sequence ID" value="UNV86604.1"/>
    <property type="molecule type" value="Genomic_DNA"/>
</dbReference>
<dbReference type="AlphaFoldDB" id="A0A0C1GRI0"/>
<evidence type="ECO:0000313" key="4">
    <source>
        <dbReference type="Proteomes" id="UP000031390"/>
    </source>
</evidence>
<accession>A0A0C1GRI0</accession>
<feature type="transmembrane region" description="Helical" evidence="1">
    <location>
        <begin position="75"/>
        <end position="93"/>
    </location>
</feature>
<dbReference type="RefSeq" id="WP_003740874.1">
    <property type="nucleotide sequence ID" value="NZ_CP094242.1"/>
</dbReference>
<organism evidence="2 4">
    <name type="scientific">Morococcus cerebrosus</name>
    <dbReference type="NCBI Taxonomy" id="1056807"/>
    <lineage>
        <taxon>Bacteria</taxon>
        <taxon>Pseudomonadati</taxon>
        <taxon>Pseudomonadota</taxon>
        <taxon>Betaproteobacteria</taxon>
        <taxon>Neisseriales</taxon>
        <taxon>Neisseriaceae</taxon>
        <taxon>Morococcus</taxon>
    </lineage>
</organism>
<dbReference type="Proteomes" id="UP000829504">
    <property type="component" value="Chromosome"/>
</dbReference>
<name>A0A0C1GRI0_9NEIS</name>
<keyword evidence="1" id="KW-0472">Membrane</keyword>
<keyword evidence="5" id="KW-1185">Reference proteome</keyword>
<evidence type="ECO:0000313" key="3">
    <source>
        <dbReference type="EMBL" id="UNV86604.1"/>
    </source>
</evidence>
<evidence type="ECO:0000256" key="1">
    <source>
        <dbReference type="SAM" id="Phobius"/>
    </source>
</evidence>
<evidence type="ECO:0000313" key="2">
    <source>
        <dbReference type="EMBL" id="KIC08930.1"/>
    </source>
</evidence>
<reference evidence="3 5" key="2">
    <citation type="submission" date="2022-03" db="EMBL/GenBank/DDBJ databases">
        <title>Genome sequencing of Morococcus cerebrosus.</title>
        <authorList>
            <person name="Baek M.-G."/>
            <person name="Yi H."/>
        </authorList>
    </citation>
    <scope>NUCLEOTIDE SEQUENCE [LARGE SCALE GENOMIC DNA]</scope>
    <source>
        <strain evidence="3 5">CIP 81.93</strain>
    </source>
</reference>
<protein>
    <submittedName>
        <fullName evidence="2">Multidrug transporter MatE</fullName>
    </submittedName>
</protein>